<evidence type="ECO:0000259" key="19">
    <source>
        <dbReference type="Pfam" id="PF20259"/>
    </source>
</evidence>
<dbReference type="InterPro" id="IPR014729">
    <property type="entry name" value="Rossmann-like_a/b/a_fold"/>
</dbReference>
<dbReference type="GO" id="GO:0000145">
    <property type="term" value="C:exocyst"/>
    <property type="evidence" value="ECO:0007669"/>
    <property type="project" value="TreeGrafter"/>
</dbReference>
<evidence type="ECO:0000256" key="1">
    <source>
        <dbReference type="ARBA" id="ARBA00003986"/>
    </source>
</evidence>
<dbReference type="CDD" id="cd01998">
    <property type="entry name" value="MnmA_TRMU-like"/>
    <property type="match status" value="1"/>
</dbReference>
<dbReference type="GO" id="GO:0006887">
    <property type="term" value="P:exocytosis"/>
    <property type="evidence" value="ECO:0007669"/>
    <property type="project" value="UniProtKB-KW"/>
</dbReference>
<evidence type="ECO:0000256" key="8">
    <source>
        <dbReference type="ARBA" id="ARBA00022679"/>
    </source>
</evidence>
<evidence type="ECO:0000256" key="3">
    <source>
        <dbReference type="ARBA" id="ARBA00006572"/>
    </source>
</evidence>
<dbReference type="InterPro" id="IPR009976">
    <property type="entry name" value="Sec10-like"/>
</dbReference>
<keyword evidence="14" id="KW-1015">Disulfide bond</keyword>
<dbReference type="PANTHER" id="PTHR12100">
    <property type="entry name" value="SEC10"/>
    <property type="match status" value="1"/>
</dbReference>
<feature type="domain" description="Exocyst complex component Sec10 N-terminal" evidence="20">
    <location>
        <begin position="85"/>
        <end position="200"/>
    </location>
</feature>
<dbReference type="InterPro" id="IPR023382">
    <property type="entry name" value="MnmA-like_central_sf"/>
</dbReference>
<keyword evidence="5" id="KW-0813">Transport</keyword>
<dbReference type="EMBL" id="SDMP01000002">
    <property type="protein sequence ID" value="RYR74874.1"/>
    <property type="molecule type" value="Genomic_DNA"/>
</dbReference>
<dbReference type="Gene3D" id="3.40.50.620">
    <property type="entry name" value="HUPs"/>
    <property type="match status" value="1"/>
</dbReference>
<dbReference type="Pfam" id="PF20667">
    <property type="entry name" value="Sec10_N"/>
    <property type="match status" value="1"/>
</dbReference>
<evidence type="ECO:0000259" key="17">
    <source>
        <dbReference type="Pfam" id="PF07393"/>
    </source>
</evidence>
<comment type="catalytic activity">
    <reaction evidence="15">
        <text>5-taurinomethyluridine(34) in tRNA + S-sulfanyl-L-cysteinyl-[protein] + AH2 + ATP = 5-taurinomethyl-2-thiouridine(34) in tRNA + L-cysteinyl-[protein] + A + AMP + diphosphate + H(+)</text>
        <dbReference type="Rhea" id="RHEA:47040"/>
        <dbReference type="Rhea" id="RHEA-COMP:10131"/>
        <dbReference type="Rhea" id="RHEA-COMP:11726"/>
        <dbReference type="Rhea" id="RHEA-COMP:11732"/>
        <dbReference type="Rhea" id="RHEA-COMP:11733"/>
        <dbReference type="ChEBI" id="CHEBI:13193"/>
        <dbReference type="ChEBI" id="CHEBI:15378"/>
        <dbReference type="ChEBI" id="CHEBI:17499"/>
        <dbReference type="ChEBI" id="CHEBI:29950"/>
        <dbReference type="ChEBI" id="CHEBI:30616"/>
        <dbReference type="ChEBI" id="CHEBI:33019"/>
        <dbReference type="ChEBI" id="CHEBI:61963"/>
        <dbReference type="ChEBI" id="CHEBI:87171"/>
        <dbReference type="ChEBI" id="CHEBI:87172"/>
        <dbReference type="ChEBI" id="CHEBI:456215"/>
        <dbReference type="EC" id="2.8.1.14"/>
    </reaction>
</comment>
<feature type="domain" description="tRNA-specific 2-thiouridylase MnmA-like central" evidence="19">
    <location>
        <begin position="1240"/>
        <end position="1302"/>
    </location>
</feature>
<keyword evidence="7" id="KW-0820">tRNA-binding</keyword>
<keyword evidence="22" id="KW-1185">Reference proteome</keyword>
<evidence type="ECO:0000256" key="13">
    <source>
        <dbReference type="ARBA" id="ARBA00023054"/>
    </source>
</evidence>
<dbReference type="NCBIfam" id="TIGR00420">
    <property type="entry name" value="trmU"/>
    <property type="match status" value="1"/>
</dbReference>
<keyword evidence="11" id="KW-0067">ATP-binding</keyword>
<protein>
    <recommendedName>
        <fullName evidence="4">tRNA-5-taurinomethyluridine 2-sulfurtransferase</fullName>
        <ecNumber evidence="4">2.8.1.14</ecNumber>
    </recommendedName>
</protein>
<evidence type="ECO:0000313" key="21">
    <source>
        <dbReference type="EMBL" id="RYR74874.1"/>
    </source>
</evidence>
<organism evidence="21 22">
    <name type="scientific">Arachis hypogaea</name>
    <name type="common">Peanut</name>
    <dbReference type="NCBI Taxonomy" id="3818"/>
    <lineage>
        <taxon>Eukaryota</taxon>
        <taxon>Viridiplantae</taxon>
        <taxon>Streptophyta</taxon>
        <taxon>Embryophyta</taxon>
        <taxon>Tracheophyta</taxon>
        <taxon>Spermatophyta</taxon>
        <taxon>Magnoliopsida</taxon>
        <taxon>eudicotyledons</taxon>
        <taxon>Gunneridae</taxon>
        <taxon>Pentapetalae</taxon>
        <taxon>rosids</taxon>
        <taxon>fabids</taxon>
        <taxon>Fabales</taxon>
        <taxon>Fabaceae</taxon>
        <taxon>Papilionoideae</taxon>
        <taxon>50 kb inversion clade</taxon>
        <taxon>dalbergioids sensu lato</taxon>
        <taxon>Dalbergieae</taxon>
        <taxon>Pterocarpus clade</taxon>
        <taxon>Arachis</taxon>
    </lineage>
</organism>
<evidence type="ECO:0000256" key="6">
    <source>
        <dbReference type="ARBA" id="ARBA00022483"/>
    </source>
</evidence>
<comment type="similarity">
    <text evidence="3">Belongs to the SEC10 family.</text>
</comment>
<dbReference type="Pfam" id="PF07393">
    <property type="entry name" value="Sec10_HB"/>
    <property type="match status" value="1"/>
</dbReference>
<keyword evidence="9" id="KW-0819">tRNA processing</keyword>
<dbReference type="GO" id="GO:0006893">
    <property type="term" value="P:Golgi to plasma membrane transport"/>
    <property type="evidence" value="ECO:0007669"/>
    <property type="project" value="TreeGrafter"/>
</dbReference>
<dbReference type="GO" id="GO:0061708">
    <property type="term" value="F:tRNA-5-taurinomethyluridine 2-sulfurtransferase"/>
    <property type="evidence" value="ECO:0007669"/>
    <property type="project" value="UniProtKB-EC"/>
</dbReference>
<dbReference type="GO" id="GO:0008033">
    <property type="term" value="P:tRNA processing"/>
    <property type="evidence" value="ECO:0007669"/>
    <property type="project" value="UniProtKB-KW"/>
</dbReference>
<name>A0A445EHG4_ARAHY</name>
<dbReference type="NCBIfam" id="NF001138">
    <property type="entry name" value="PRK00143.1"/>
    <property type="match status" value="1"/>
</dbReference>
<evidence type="ECO:0000256" key="9">
    <source>
        <dbReference type="ARBA" id="ARBA00022694"/>
    </source>
</evidence>
<dbReference type="PANTHER" id="PTHR12100:SF0">
    <property type="entry name" value="EXOCYST COMPLEX COMPONENT 5"/>
    <property type="match status" value="1"/>
</dbReference>
<keyword evidence="12" id="KW-0694">RNA-binding</keyword>
<evidence type="ECO:0000256" key="14">
    <source>
        <dbReference type="ARBA" id="ARBA00023157"/>
    </source>
</evidence>
<evidence type="ECO:0000256" key="15">
    <source>
        <dbReference type="ARBA" id="ARBA00049564"/>
    </source>
</evidence>
<evidence type="ECO:0000256" key="10">
    <source>
        <dbReference type="ARBA" id="ARBA00022741"/>
    </source>
</evidence>
<dbReference type="Pfam" id="PF20258">
    <property type="entry name" value="tRNA_Me_trans_C"/>
    <property type="match status" value="1"/>
</dbReference>
<dbReference type="EC" id="2.8.1.14" evidence="4"/>
<gene>
    <name evidence="21" type="ORF">Ahy_A02g009581</name>
</gene>
<accession>A0A445EHG4</accession>
<dbReference type="STRING" id="3818.A0A445EHG4"/>
<evidence type="ECO:0000256" key="11">
    <source>
        <dbReference type="ARBA" id="ARBA00022840"/>
    </source>
</evidence>
<feature type="region of interest" description="Disordered" evidence="16">
    <location>
        <begin position="855"/>
        <end position="882"/>
    </location>
</feature>
<keyword evidence="13" id="KW-0175">Coiled coil</keyword>
<dbReference type="GO" id="GO:0000049">
    <property type="term" value="F:tRNA binding"/>
    <property type="evidence" value="ECO:0007669"/>
    <property type="project" value="UniProtKB-KW"/>
</dbReference>
<evidence type="ECO:0000259" key="18">
    <source>
        <dbReference type="Pfam" id="PF20258"/>
    </source>
</evidence>
<dbReference type="SUPFAM" id="SSF52402">
    <property type="entry name" value="Adenine nucleotide alpha hydrolases-like"/>
    <property type="match status" value="1"/>
</dbReference>
<comment type="function">
    <text evidence="1">Catalyzes the 2-thiolation of uridine at the wobble position (U34) of mitochondrial tRNA(Lys), tRNA(Glu) and tRNA(Gln). Required for the formation of 5-taurinomethyl-2-thiouridine (tm5s2U) of mitochondrial tRNA(Lys), tRNA(Glu), and tRNA(Gln) at the wobble position. ATP is required to activate the C2 atom of the wobble base.</text>
</comment>
<evidence type="ECO:0000256" key="16">
    <source>
        <dbReference type="SAM" id="MobiDB-lite"/>
    </source>
</evidence>
<evidence type="ECO:0000313" key="22">
    <source>
        <dbReference type="Proteomes" id="UP000289738"/>
    </source>
</evidence>
<feature type="domain" description="Exocyst complex component Sec10-like alpha-helical bundle" evidence="17">
    <location>
        <begin position="206"/>
        <end position="813"/>
    </location>
</feature>
<evidence type="ECO:0000256" key="2">
    <source>
        <dbReference type="ARBA" id="ARBA00006191"/>
    </source>
</evidence>
<evidence type="ECO:0000256" key="5">
    <source>
        <dbReference type="ARBA" id="ARBA00022448"/>
    </source>
</evidence>
<dbReference type="Gene3D" id="2.30.30.280">
    <property type="entry name" value="Adenine nucleotide alpha hydrolases-like domains"/>
    <property type="match status" value="1"/>
</dbReference>
<dbReference type="HAMAP" id="MF_00144">
    <property type="entry name" value="tRNA_thiouridyl_MnmA"/>
    <property type="match status" value="1"/>
</dbReference>
<evidence type="ECO:0000256" key="4">
    <source>
        <dbReference type="ARBA" id="ARBA00011953"/>
    </source>
</evidence>
<keyword evidence="8" id="KW-0808">Transferase</keyword>
<evidence type="ECO:0000256" key="7">
    <source>
        <dbReference type="ARBA" id="ARBA00022555"/>
    </source>
</evidence>
<dbReference type="InterPro" id="IPR046885">
    <property type="entry name" value="MnmA-like_C"/>
</dbReference>
<keyword evidence="6" id="KW-0268">Exocytosis</keyword>
<dbReference type="InterPro" id="IPR048625">
    <property type="entry name" value="Sec10_N"/>
</dbReference>
<feature type="compositionally biased region" description="Polar residues" evidence="16">
    <location>
        <begin position="862"/>
        <end position="877"/>
    </location>
</feature>
<dbReference type="Pfam" id="PF20259">
    <property type="entry name" value="tRNA_Me_trans_M"/>
    <property type="match status" value="1"/>
</dbReference>
<dbReference type="InterPro" id="IPR048627">
    <property type="entry name" value="Sec10_HB"/>
</dbReference>
<sequence>MRDPKNDPKPVKPAAQSSPLILDIDDFKGDFSFDALFGNLVNEQLPAFRLEDLEAEDSLPNGHVTNKFVGSQQGASSPLFPEVEKLLSLFKDSCKELVELRKQIDGRLLNLKKDVAVQDNKHRKTLTELEKGVDGLFESFARLDSRISSVGQTAAKIGDHLQSADSQRETASQTIELIKYLMEFNSSPGDLMELSPLFSDDSRVAEAASIAQKLRTFAEEDIGRLSSAVGNAAASRGLEVAVANLQDYCNELENRLISRFDSASQKRELTTMAECAKILSQFNRGTSAMQHYVATRPMFIDVEVMNADTRLVLGDQAVQASPSDVASGLSSLYKEITDTVRKEAATITAVFPSPSEVMSILVQRVLEQRITALLDKLLMKPSLVNLPSMGEGGLLLYLRMLAVAYEKTRELATDLRTVGCGDLDVEGLTESLFSSHKDEYLEYEQAALRQLYKVKMEELRAEGQISDSSGSLGRSKGASVAAASSQQQISVTVVTEFVRWNEEAISRCNLFCSQPATLATHVKAVFTCLLDQVSQYIADGLERARDSLTEAANLRERFVLGTSVSRRVAAAAASAAEAAAAAGESSFRSFMVAVQRSGSSVAIIQQYFANSISRLLLPVDGAHAASCEEMATAMSSAEAAAYKGLQQCIETVMAEVERLLSAEQKATDYRTSDDNLVPDHRATNACTRVVAYLSRVLESAFTALEGLNKQAFLTELGNRLHKVLLNHWQKFTFNPSGGLRLKRDITDYGDFVRSFNAPSVDEKFELLGIMANVFIVAPESLASLFEGTPSIRKDAQRFVQLRDDYKSAKLAAKLSSLVQRDLRLSPILVSFKLQLQPCYSHPFSFVTSSFLSSSRTERLNPPSKSTATPTLSLSPRFTATAPPHTNLRRRAFAGSTSSPPLASRVSSSGRLRPWCAPLLPCRQQQSNMKLKFSSLFIFRFRAARVKKVKEGMMLRVAVRWSCWKPMASLPLPTFRFPRRPRLLRFPTSNLLSPLSASATLAPSDSFISSSSSSFHVDLQPYLRCSMPHKHLRVAVLLSGGVDSSVALRLLHAAGHSCTAFYLKIWFQEDFENFWSECPWEEDLKYAKAVCNQVEVPLEVVHLTDEYWNNVVSYIIEEYRCGRTPNPDVLCNTRIKFGAFLDAISGMGFDYVASGHYANVIHPCADQMEEPSVLELSQDMVKDQTYFLSHLSQSQLKQLLFPLGRISKDEVRRLATEFDLPNKDRKDSQGICFLGKIRFSEFVARHIGEREGIMLEAETGDFLGKHRGFWFYTIGQRQGLRLPGGPWYVVEKDIKNNVVFVSRNYFSFDKRRRVFRVSSLKWLSGLPATQTSQLQCKVRHGPGFYDCSFEMEIGEDGQESIAVVRLSEDDQGLAAGQFAAFYEGRKCIGSGVILESWDDQSFPVCAKALEIARMKDKSKLGNPVKIKVKPEEVFVSTEVASKA</sequence>
<evidence type="ECO:0000256" key="12">
    <source>
        <dbReference type="ARBA" id="ARBA00022884"/>
    </source>
</evidence>
<reference evidence="21 22" key="1">
    <citation type="submission" date="2019-01" db="EMBL/GenBank/DDBJ databases">
        <title>Sequencing of cultivated peanut Arachis hypogaea provides insights into genome evolution and oil improvement.</title>
        <authorList>
            <person name="Chen X."/>
        </authorList>
    </citation>
    <scope>NUCLEOTIDE SEQUENCE [LARGE SCALE GENOMIC DNA]</scope>
    <source>
        <strain evidence="22">cv. Fuhuasheng</strain>
        <tissue evidence="21">Leaves</tissue>
    </source>
</reference>
<dbReference type="InterPro" id="IPR004506">
    <property type="entry name" value="MnmA-like"/>
</dbReference>
<comment type="caution">
    <text evidence="21">The sequence shown here is derived from an EMBL/GenBank/DDBJ whole genome shotgun (WGS) entry which is preliminary data.</text>
</comment>
<evidence type="ECO:0000259" key="20">
    <source>
        <dbReference type="Pfam" id="PF20667"/>
    </source>
</evidence>
<comment type="similarity">
    <text evidence="2">Belongs to the MnmA/TRMU family.</text>
</comment>
<keyword evidence="10" id="KW-0547">Nucleotide-binding</keyword>
<dbReference type="Pfam" id="PF03054">
    <property type="entry name" value="tRNA_Me_trans"/>
    <property type="match status" value="1"/>
</dbReference>
<dbReference type="Gene3D" id="2.40.30.10">
    <property type="entry name" value="Translation factors"/>
    <property type="match status" value="1"/>
</dbReference>
<dbReference type="GO" id="GO:0005524">
    <property type="term" value="F:ATP binding"/>
    <property type="evidence" value="ECO:0007669"/>
    <property type="project" value="UniProtKB-KW"/>
</dbReference>
<proteinExistence type="inferred from homology"/>
<dbReference type="Gene3D" id="1.20.58.1970">
    <property type="match status" value="1"/>
</dbReference>
<feature type="domain" description="tRNA-specific 2-thiouridylase MnmA-like C-terminal" evidence="18">
    <location>
        <begin position="1312"/>
        <end position="1392"/>
    </location>
</feature>
<dbReference type="InterPro" id="IPR046884">
    <property type="entry name" value="MnmA-like_central"/>
</dbReference>
<dbReference type="Proteomes" id="UP000289738">
    <property type="component" value="Chromosome A02"/>
</dbReference>